<feature type="region of interest" description="Disordered" evidence="1">
    <location>
        <begin position="1"/>
        <end position="89"/>
    </location>
</feature>
<dbReference type="EnsemblPlants" id="KQK99743">
    <property type="protein sequence ID" value="KQK99743"/>
    <property type="gene ID" value="SETIT_011164mg"/>
</dbReference>
<dbReference type="OMA" id="AYRTRDC"/>
<sequence length="176" mass="18257">MLSRAAMSPPPGAGAPSSLAMRSPASVSAMPSTAGVLTTGAMAPQTAPHAASSRKQSANSSPDSGSAQDSVAPSSRSKASPGRIGYTNTMRCGWPSGPAAYRTRDCPCGRRNVTAAYAAPRLRHWPAPPPPPGRWRAHGVSAARHRRIGSICRGTVAHSMEGDHRSWGKGHLQQTT</sequence>
<organism evidence="2 3">
    <name type="scientific">Setaria italica</name>
    <name type="common">Foxtail millet</name>
    <name type="synonym">Panicum italicum</name>
    <dbReference type="NCBI Taxonomy" id="4555"/>
    <lineage>
        <taxon>Eukaryota</taxon>
        <taxon>Viridiplantae</taxon>
        <taxon>Streptophyta</taxon>
        <taxon>Embryophyta</taxon>
        <taxon>Tracheophyta</taxon>
        <taxon>Spermatophyta</taxon>
        <taxon>Magnoliopsida</taxon>
        <taxon>Liliopsida</taxon>
        <taxon>Poales</taxon>
        <taxon>Poaceae</taxon>
        <taxon>PACMAD clade</taxon>
        <taxon>Panicoideae</taxon>
        <taxon>Panicodae</taxon>
        <taxon>Paniceae</taxon>
        <taxon>Cenchrinae</taxon>
        <taxon>Setaria</taxon>
    </lineage>
</organism>
<reference evidence="2" key="2">
    <citation type="submission" date="2018-08" db="UniProtKB">
        <authorList>
            <consortium name="EnsemblPlants"/>
        </authorList>
    </citation>
    <scope>IDENTIFICATION</scope>
    <source>
        <strain evidence="2">Yugu1</strain>
    </source>
</reference>
<dbReference type="InParanoid" id="K3YAC2"/>
<name>K3YAC2_SETIT</name>
<feature type="compositionally biased region" description="Polar residues" evidence="1">
    <location>
        <begin position="53"/>
        <end position="78"/>
    </location>
</feature>
<dbReference type="AlphaFoldDB" id="K3YAC2"/>
<dbReference type="Gramene" id="KQK99743">
    <property type="protein sequence ID" value="KQK99743"/>
    <property type="gene ID" value="SETIT_011164mg"/>
</dbReference>
<keyword evidence="3" id="KW-1185">Reference proteome</keyword>
<reference evidence="3" key="1">
    <citation type="journal article" date="2012" name="Nat. Biotechnol.">
        <title>Reference genome sequence of the model plant Setaria.</title>
        <authorList>
            <person name="Bennetzen J.L."/>
            <person name="Schmutz J."/>
            <person name="Wang H."/>
            <person name="Percifield R."/>
            <person name="Hawkins J."/>
            <person name="Pontaroli A.C."/>
            <person name="Estep M."/>
            <person name="Feng L."/>
            <person name="Vaughn J.N."/>
            <person name="Grimwood J."/>
            <person name="Jenkins J."/>
            <person name="Barry K."/>
            <person name="Lindquist E."/>
            <person name="Hellsten U."/>
            <person name="Deshpande S."/>
            <person name="Wang X."/>
            <person name="Wu X."/>
            <person name="Mitros T."/>
            <person name="Triplett J."/>
            <person name="Yang X."/>
            <person name="Ye C.Y."/>
            <person name="Mauro-Herrera M."/>
            <person name="Wang L."/>
            <person name="Li P."/>
            <person name="Sharma M."/>
            <person name="Sharma R."/>
            <person name="Ronald P.C."/>
            <person name="Panaud O."/>
            <person name="Kellogg E.A."/>
            <person name="Brutnell T.P."/>
            <person name="Doust A.N."/>
            <person name="Tuskan G.A."/>
            <person name="Rokhsar D."/>
            <person name="Devos K.M."/>
        </authorList>
    </citation>
    <scope>NUCLEOTIDE SEQUENCE [LARGE SCALE GENOMIC DNA]</scope>
    <source>
        <strain evidence="3">cv. Yugu1</strain>
    </source>
</reference>
<protein>
    <submittedName>
        <fullName evidence="2">Uncharacterized protein</fullName>
    </submittedName>
</protein>
<evidence type="ECO:0000256" key="1">
    <source>
        <dbReference type="SAM" id="MobiDB-lite"/>
    </source>
</evidence>
<dbReference type="EMBL" id="AGNK02004569">
    <property type="status" value="NOT_ANNOTATED_CDS"/>
    <property type="molecule type" value="Genomic_DNA"/>
</dbReference>
<evidence type="ECO:0000313" key="2">
    <source>
        <dbReference type="EnsemblPlants" id="KQK99743"/>
    </source>
</evidence>
<dbReference type="eggNOG" id="ENOG502R7CF">
    <property type="taxonomic scope" value="Eukaryota"/>
</dbReference>
<dbReference type="HOGENOM" id="CLU_1527741_0_0_1"/>
<accession>K3YAC2</accession>
<proteinExistence type="predicted"/>
<evidence type="ECO:0000313" key="3">
    <source>
        <dbReference type="Proteomes" id="UP000004995"/>
    </source>
</evidence>
<dbReference type="Proteomes" id="UP000004995">
    <property type="component" value="Unassembled WGS sequence"/>
</dbReference>